<dbReference type="Proteomes" id="UP001447188">
    <property type="component" value="Unassembled WGS sequence"/>
</dbReference>
<comment type="caution">
    <text evidence="17">The sequence shown here is derived from an EMBL/GenBank/DDBJ whole genome shotgun (WGS) entry which is preliminary data.</text>
</comment>
<evidence type="ECO:0000256" key="7">
    <source>
        <dbReference type="ARBA" id="ARBA00023008"/>
    </source>
</evidence>
<dbReference type="EMBL" id="JBBBZM010000128">
    <property type="protein sequence ID" value="KAL0633374.1"/>
    <property type="molecule type" value="Genomic_DNA"/>
</dbReference>
<feature type="chain" id="PRO_5046224124" description="lytic cellulose monooxygenase (C4-dehydrogenating)" evidence="15">
    <location>
        <begin position="22"/>
        <end position="247"/>
    </location>
</feature>
<evidence type="ECO:0000256" key="3">
    <source>
        <dbReference type="ARBA" id="ARBA00022525"/>
    </source>
</evidence>
<dbReference type="Pfam" id="PF03443">
    <property type="entry name" value="AA9"/>
    <property type="match status" value="1"/>
</dbReference>
<dbReference type="Gene3D" id="2.70.50.70">
    <property type="match status" value="1"/>
</dbReference>
<evidence type="ECO:0000256" key="8">
    <source>
        <dbReference type="ARBA" id="ARBA00023033"/>
    </source>
</evidence>
<keyword evidence="18" id="KW-1185">Reference proteome</keyword>
<keyword evidence="3" id="KW-0964">Secreted</keyword>
<keyword evidence="15" id="KW-0732">Signal</keyword>
<evidence type="ECO:0000256" key="12">
    <source>
        <dbReference type="ARBA" id="ARBA00044502"/>
    </source>
</evidence>
<evidence type="ECO:0000313" key="17">
    <source>
        <dbReference type="EMBL" id="KAL0633374.1"/>
    </source>
</evidence>
<sequence>MKSFSIAAVATVLLSASGVLSHGYVSDLTIGGTTYIGYLPYTDPYYNPPPQRIVRKVPGNGPVEDVKSVDLQCNGYLSSGSAPAPLSATAAAGSSISLHWTTWPDSHHGPHMTYMAKCPGSCTTYNPGTAAVWFKVAHVGKLADGTWGSDAFITNKAYSFKIPSTLAAGNYIVRHELVALHSAYQYPGIQFYPSCFQVTVTGGGSATGPSAKVAFPGAYTATSPGIVFDIYQGTGPYTIPGPAVWTG</sequence>
<dbReference type="InterPro" id="IPR049892">
    <property type="entry name" value="AA9"/>
</dbReference>
<evidence type="ECO:0000256" key="2">
    <source>
        <dbReference type="ARBA" id="ARBA00004613"/>
    </source>
</evidence>
<evidence type="ECO:0000313" key="18">
    <source>
        <dbReference type="Proteomes" id="UP001447188"/>
    </source>
</evidence>
<evidence type="ECO:0000256" key="15">
    <source>
        <dbReference type="SAM" id="SignalP"/>
    </source>
</evidence>
<organism evidence="17 18">
    <name type="scientific">Discina gigas</name>
    <dbReference type="NCBI Taxonomy" id="1032678"/>
    <lineage>
        <taxon>Eukaryota</taxon>
        <taxon>Fungi</taxon>
        <taxon>Dikarya</taxon>
        <taxon>Ascomycota</taxon>
        <taxon>Pezizomycotina</taxon>
        <taxon>Pezizomycetes</taxon>
        <taxon>Pezizales</taxon>
        <taxon>Discinaceae</taxon>
        <taxon>Discina</taxon>
    </lineage>
</organism>
<keyword evidence="11" id="KW-0624">Polysaccharide degradation</keyword>
<comment type="cofactor">
    <cofactor evidence="1">
        <name>Cu(2+)</name>
        <dbReference type="ChEBI" id="CHEBI:29036"/>
    </cofactor>
</comment>
<feature type="signal peptide" evidence="15">
    <location>
        <begin position="1"/>
        <end position="21"/>
    </location>
</feature>
<gene>
    <name evidence="17" type="ORF">Q9L58_007748</name>
</gene>
<comment type="catalytic activity">
    <reaction evidence="13">
        <text>[(1-&gt;4)-beta-D-glucosyl]n+m + reduced acceptor + O2 = 4-dehydro-beta-D-glucosyl-[(1-&gt;4)-beta-D-glucosyl]n-1 + [(1-&gt;4)-beta-D-glucosyl]m + acceptor + H2O.</text>
        <dbReference type="EC" id="1.14.99.56"/>
    </reaction>
</comment>
<feature type="domain" description="Auxiliary Activity family 9 catalytic" evidence="16">
    <location>
        <begin position="22"/>
        <end position="233"/>
    </location>
</feature>
<keyword evidence="10" id="KW-0119">Carbohydrate metabolism</keyword>
<comment type="subcellular location">
    <subcellularLocation>
        <location evidence="2">Secreted</location>
    </subcellularLocation>
</comment>
<keyword evidence="7" id="KW-0186">Copper</keyword>
<protein>
    <recommendedName>
        <fullName evidence="14">lytic cellulose monooxygenase (C4-dehydrogenating)</fullName>
        <ecNumber evidence="14">1.14.99.56</ecNumber>
    </recommendedName>
</protein>
<evidence type="ECO:0000256" key="11">
    <source>
        <dbReference type="ARBA" id="ARBA00023326"/>
    </source>
</evidence>
<evidence type="ECO:0000259" key="16">
    <source>
        <dbReference type="Pfam" id="PF03443"/>
    </source>
</evidence>
<accession>A0ABR3GBR8</accession>
<evidence type="ECO:0000256" key="6">
    <source>
        <dbReference type="ARBA" id="ARBA00023002"/>
    </source>
</evidence>
<dbReference type="PANTHER" id="PTHR33353:SF6">
    <property type="entry name" value="ENDOGLUCANASE IV"/>
    <property type="match status" value="1"/>
</dbReference>
<evidence type="ECO:0000256" key="14">
    <source>
        <dbReference type="ARBA" id="ARBA00047174"/>
    </source>
</evidence>
<dbReference type="PANTHER" id="PTHR33353">
    <property type="entry name" value="PUTATIVE (AFU_ORTHOLOGUE AFUA_1G12560)-RELATED"/>
    <property type="match status" value="1"/>
</dbReference>
<dbReference type="EC" id="1.14.99.56" evidence="14"/>
<proteinExistence type="inferred from homology"/>
<evidence type="ECO:0000256" key="10">
    <source>
        <dbReference type="ARBA" id="ARBA00023277"/>
    </source>
</evidence>
<evidence type="ECO:0000256" key="5">
    <source>
        <dbReference type="ARBA" id="ARBA00023001"/>
    </source>
</evidence>
<evidence type="ECO:0000256" key="13">
    <source>
        <dbReference type="ARBA" id="ARBA00045077"/>
    </source>
</evidence>
<evidence type="ECO:0000256" key="4">
    <source>
        <dbReference type="ARBA" id="ARBA00022723"/>
    </source>
</evidence>
<keyword evidence="6" id="KW-0560">Oxidoreductase</keyword>
<evidence type="ECO:0000256" key="9">
    <source>
        <dbReference type="ARBA" id="ARBA00023157"/>
    </source>
</evidence>
<evidence type="ECO:0000256" key="1">
    <source>
        <dbReference type="ARBA" id="ARBA00001973"/>
    </source>
</evidence>
<comment type="similarity">
    <text evidence="12">Belongs to the polysaccharide monooxygenase AA9 family.</text>
</comment>
<name>A0ABR3GBR8_9PEZI</name>
<keyword evidence="4" id="KW-0479">Metal-binding</keyword>
<keyword evidence="9" id="KW-1015">Disulfide bond</keyword>
<dbReference type="CDD" id="cd21175">
    <property type="entry name" value="LPMO_AA9"/>
    <property type="match status" value="1"/>
</dbReference>
<keyword evidence="5" id="KW-0136">Cellulose degradation</keyword>
<keyword evidence="8" id="KW-0503">Monooxygenase</keyword>
<dbReference type="InterPro" id="IPR005103">
    <property type="entry name" value="AA9_LPMO"/>
</dbReference>
<reference evidence="17 18" key="1">
    <citation type="submission" date="2024-02" db="EMBL/GenBank/DDBJ databases">
        <title>Discinaceae phylogenomics.</title>
        <authorList>
            <person name="Dirks A.C."/>
            <person name="James T.Y."/>
        </authorList>
    </citation>
    <scope>NUCLEOTIDE SEQUENCE [LARGE SCALE GENOMIC DNA]</scope>
    <source>
        <strain evidence="17 18">ACD0624</strain>
    </source>
</reference>